<evidence type="ECO:0000313" key="3">
    <source>
        <dbReference type="Proteomes" id="UP001154282"/>
    </source>
</evidence>
<reference evidence="2" key="1">
    <citation type="submission" date="2022-08" db="EMBL/GenBank/DDBJ databases">
        <authorList>
            <person name="Gutierrez-Valencia J."/>
        </authorList>
    </citation>
    <scope>NUCLEOTIDE SEQUENCE</scope>
</reference>
<dbReference type="EMBL" id="CAMGYJ010000008">
    <property type="protein sequence ID" value="CAI0454636.1"/>
    <property type="molecule type" value="Genomic_DNA"/>
</dbReference>
<feature type="compositionally biased region" description="Low complexity" evidence="1">
    <location>
        <begin position="23"/>
        <end position="43"/>
    </location>
</feature>
<organism evidence="2 3">
    <name type="scientific">Linum tenue</name>
    <dbReference type="NCBI Taxonomy" id="586396"/>
    <lineage>
        <taxon>Eukaryota</taxon>
        <taxon>Viridiplantae</taxon>
        <taxon>Streptophyta</taxon>
        <taxon>Embryophyta</taxon>
        <taxon>Tracheophyta</taxon>
        <taxon>Spermatophyta</taxon>
        <taxon>Magnoliopsida</taxon>
        <taxon>eudicotyledons</taxon>
        <taxon>Gunneridae</taxon>
        <taxon>Pentapetalae</taxon>
        <taxon>rosids</taxon>
        <taxon>fabids</taxon>
        <taxon>Malpighiales</taxon>
        <taxon>Linaceae</taxon>
        <taxon>Linum</taxon>
    </lineage>
</organism>
<name>A0AAV0N7R4_9ROSI</name>
<evidence type="ECO:0000313" key="2">
    <source>
        <dbReference type="EMBL" id="CAI0454636.1"/>
    </source>
</evidence>
<protein>
    <submittedName>
        <fullName evidence="2">Uncharacterized protein</fullName>
    </submittedName>
</protein>
<sequence>MPPRAGSGWWTETTRSTPRRQTTRSSPWSSTPTTTRGTRGETRATWALTSAPCVPWSARGGRATWMGR</sequence>
<comment type="caution">
    <text evidence="2">The sequence shown here is derived from an EMBL/GenBank/DDBJ whole genome shotgun (WGS) entry which is preliminary data.</text>
</comment>
<dbReference type="AlphaFoldDB" id="A0AAV0N7R4"/>
<feature type="region of interest" description="Disordered" evidence="1">
    <location>
        <begin position="1"/>
        <end position="43"/>
    </location>
</feature>
<dbReference type="Proteomes" id="UP001154282">
    <property type="component" value="Unassembled WGS sequence"/>
</dbReference>
<keyword evidence="3" id="KW-1185">Reference proteome</keyword>
<gene>
    <name evidence="2" type="ORF">LITE_LOCUS32048</name>
</gene>
<accession>A0AAV0N7R4</accession>
<evidence type="ECO:0000256" key="1">
    <source>
        <dbReference type="SAM" id="MobiDB-lite"/>
    </source>
</evidence>
<proteinExistence type="predicted"/>